<accession>A0A5J5BY40</accession>
<protein>
    <submittedName>
        <fullName evidence="2">Uncharacterized protein</fullName>
    </submittedName>
</protein>
<proteinExistence type="predicted"/>
<reference evidence="2 3" key="1">
    <citation type="submission" date="2019-09" db="EMBL/GenBank/DDBJ databases">
        <title>A chromosome-level genome assembly of the Chinese tupelo Nyssa sinensis.</title>
        <authorList>
            <person name="Yang X."/>
            <person name="Kang M."/>
            <person name="Yang Y."/>
            <person name="Xiong H."/>
            <person name="Wang M."/>
            <person name="Zhang Z."/>
            <person name="Wang Z."/>
            <person name="Wu H."/>
            <person name="Ma T."/>
            <person name="Liu J."/>
            <person name="Xi Z."/>
        </authorList>
    </citation>
    <scope>NUCLEOTIDE SEQUENCE [LARGE SCALE GENOMIC DNA]</scope>
    <source>
        <strain evidence="2">J267</strain>
        <tissue evidence="2">Leaf</tissue>
    </source>
</reference>
<evidence type="ECO:0000313" key="2">
    <source>
        <dbReference type="EMBL" id="KAA8547858.1"/>
    </source>
</evidence>
<gene>
    <name evidence="2" type="ORF">F0562_004287</name>
</gene>
<keyword evidence="3" id="KW-1185">Reference proteome</keyword>
<dbReference type="Proteomes" id="UP000325577">
    <property type="component" value="Linkage Group LG1"/>
</dbReference>
<sequence length="118" mass="11910">MSTSGWLCAQSFADPVAFKEAGGGASPSLPIPSFKDPNTALAPISKAPTAASASGSVHVQSSKDPNAALVSVPVQASKGFKDPNVVLGSVPVQSFKSPKIGSSSTGKGFTKLSKKKHK</sequence>
<evidence type="ECO:0000313" key="3">
    <source>
        <dbReference type="Proteomes" id="UP000325577"/>
    </source>
</evidence>
<dbReference type="AlphaFoldDB" id="A0A5J5BY40"/>
<evidence type="ECO:0000256" key="1">
    <source>
        <dbReference type="SAM" id="MobiDB-lite"/>
    </source>
</evidence>
<dbReference type="EMBL" id="CM018032">
    <property type="protein sequence ID" value="KAA8547858.1"/>
    <property type="molecule type" value="Genomic_DNA"/>
</dbReference>
<organism evidence="2 3">
    <name type="scientific">Nyssa sinensis</name>
    <dbReference type="NCBI Taxonomy" id="561372"/>
    <lineage>
        <taxon>Eukaryota</taxon>
        <taxon>Viridiplantae</taxon>
        <taxon>Streptophyta</taxon>
        <taxon>Embryophyta</taxon>
        <taxon>Tracheophyta</taxon>
        <taxon>Spermatophyta</taxon>
        <taxon>Magnoliopsida</taxon>
        <taxon>eudicotyledons</taxon>
        <taxon>Gunneridae</taxon>
        <taxon>Pentapetalae</taxon>
        <taxon>asterids</taxon>
        <taxon>Cornales</taxon>
        <taxon>Nyssaceae</taxon>
        <taxon>Nyssa</taxon>
    </lineage>
</organism>
<name>A0A5J5BY40_9ASTE</name>
<feature type="region of interest" description="Disordered" evidence="1">
    <location>
        <begin position="94"/>
        <end position="118"/>
    </location>
</feature>
<feature type="compositionally biased region" description="Polar residues" evidence="1">
    <location>
        <begin position="94"/>
        <end position="107"/>
    </location>
</feature>